<accession>A0ABU5XAB3</accession>
<gene>
    <name evidence="1" type="ORF">U5T69_16780</name>
</gene>
<feature type="non-terminal residue" evidence="1">
    <location>
        <position position="62"/>
    </location>
</feature>
<evidence type="ECO:0000313" key="1">
    <source>
        <dbReference type="EMBL" id="MEB2664799.1"/>
    </source>
</evidence>
<proteinExistence type="predicted"/>
<organism evidence="1 2">
    <name type="scientific">Bordetella parapertussis</name>
    <dbReference type="NCBI Taxonomy" id="519"/>
    <lineage>
        <taxon>Bacteria</taxon>
        <taxon>Pseudomonadati</taxon>
        <taxon>Pseudomonadota</taxon>
        <taxon>Betaproteobacteria</taxon>
        <taxon>Burkholderiales</taxon>
        <taxon>Alcaligenaceae</taxon>
        <taxon>Bordetella</taxon>
    </lineage>
</organism>
<dbReference type="Proteomes" id="UP001324595">
    <property type="component" value="Unassembled WGS sequence"/>
</dbReference>
<keyword evidence="2" id="KW-1185">Reference proteome</keyword>
<sequence>MSAPEAAVPAAPRPNPLQRIWLREIGIEKTWLPAPLASAAGAAAPAAPVAEAANAAVATAEA</sequence>
<comment type="caution">
    <text evidence="1">The sequence shown here is derived from an EMBL/GenBank/DDBJ whole genome shotgun (WGS) entry which is preliminary data.</text>
</comment>
<dbReference type="EMBL" id="JAXUBE010000072">
    <property type="protein sequence ID" value="MEB2664799.1"/>
    <property type="molecule type" value="Genomic_DNA"/>
</dbReference>
<evidence type="ECO:0000313" key="2">
    <source>
        <dbReference type="Proteomes" id="UP001324595"/>
    </source>
</evidence>
<reference evidence="1 2" key="1">
    <citation type="submission" date="2023-12" db="EMBL/GenBank/DDBJ databases">
        <title>Draft Genome Sequences of Bordetella parapertussis clinical Isolates from Colombia, 2023.</title>
        <authorList>
            <person name="Montilla E.A."/>
            <person name="Rojas F."/>
            <person name="Vargas M.N."/>
            <person name="Bonilla V."/>
            <person name="Duarte C."/>
        </authorList>
    </citation>
    <scope>NUCLEOTIDE SEQUENCE [LARGE SCALE GENOMIC DNA]</scope>
    <source>
        <strain evidence="1 2">320001806</strain>
    </source>
</reference>
<name>A0ABU5XAB3_BORPP</name>
<protein>
    <submittedName>
        <fullName evidence="1">Uracil-DNA glycosylase</fullName>
    </submittedName>
</protein>